<name>A0ABR4GU18_9EURO</name>
<dbReference type="PROSITE" id="PS50088">
    <property type="entry name" value="ANK_REPEAT"/>
    <property type="match status" value="5"/>
</dbReference>
<accession>A0ABR4GU18</accession>
<dbReference type="Pfam" id="PF00023">
    <property type="entry name" value="Ank"/>
    <property type="match status" value="1"/>
</dbReference>
<evidence type="ECO:0000313" key="5">
    <source>
        <dbReference type="EMBL" id="KAL2801975.1"/>
    </source>
</evidence>
<evidence type="ECO:0000259" key="4">
    <source>
        <dbReference type="Pfam" id="PF14420"/>
    </source>
</evidence>
<protein>
    <submittedName>
        <fullName evidence="5">Ankyrin repeat-containing domain protein</fullName>
    </submittedName>
</protein>
<keyword evidence="2 3" id="KW-0040">ANK repeat</keyword>
<comment type="caution">
    <text evidence="5">The sequence shown here is derived from an EMBL/GenBank/DDBJ whole genome shotgun (WGS) entry which is preliminary data.</text>
</comment>
<keyword evidence="6" id="KW-1185">Reference proteome</keyword>
<organism evidence="5 6">
    <name type="scientific">Aspergillus granulosus</name>
    <dbReference type="NCBI Taxonomy" id="176169"/>
    <lineage>
        <taxon>Eukaryota</taxon>
        <taxon>Fungi</taxon>
        <taxon>Dikarya</taxon>
        <taxon>Ascomycota</taxon>
        <taxon>Pezizomycotina</taxon>
        <taxon>Eurotiomycetes</taxon>
        <taxon>Eurotiomycetidae</taxon>
        <taxon>Eurotiales</taxon>
        <taxon>Aspergillaceae</taxon>
        <taxon>Aspergillus</taxon>
        <taxon>Aspergillus subgen. Nidulantes</taxon>
    </lineage>
</organism>
<dbReference type="PANTHER" id="PTHR24198:SF165">
    <property type="entry name" value="ANKYRIN REPEAT-CONTAINING PROTEIN-RELATED"/>
    <property type="match status" value="1"/>
</dbReference>
<dbReference type="InterPro" id="IPR025676">
    <property type="entry name" value="Clr5_dom"/>
</dbReference>
<evidence type="ECO:0000256" key="2">
    <source>
        <dbReference type="ARBA" id="ARBA00023043"/>
    </source>
</evidence>
<feature type="repeat" description="ANK" evidence="3">
    <location>
        <begin position="936"/>
        <end position="968"/>
    </location>
</feature>
<dbReference type="EMBL" id="JBFXLT010000220">
    <property type="protein sequence ID" value="KAL2801975.1"/>
    <property type="molecule type" value="Genomic_DNA"/>
</dbReference>
<keyword evidence="1" id="KW-0677">Repeat</keyword>
<dbReference type="Gene3D" id="1.25.40.20">
    <property type="entry name" value="Ankyrin repeat-containing domain"/>
    <property type="match status" value="4"/>
</dbReference>
<evidence type="ECO:0000256" key="1">
    <source>
        <dbReference type="ARBA" id="ARBA00022737"/>
    </source>
</evidence>
<dbReference type="Proteomes" id="UP001610334">
    <property type="component" value="Unassembled WGS sequence"/>
</dbReference>
<feature type="repeat" description="ANK" evidence="3">
    <location>
        <begin position="901"/>
        <end position="933"/>
    </location>
</feature>
<reference evidence="5 6" key="1">
    <citation type="submission" date="2024-07" db="EMBL/GenBank/DDBJ databases">
        <title>Section-level genome sequencing and comparative genomics of Aspergillus sections Usti and Cavernicolus.</title>
        <authorList>
            <consortium name="Lawrence Berkeley National Laboratory"/>
            <person name="Nybo J.L."/>
            <person name="Vesth T.C."/>
            <person name="Theobald S."/>
            <person name="Frisvad J.C."/>
            <person name="Larsen T.O."/>
            <person name="Kjaerboelling I."/>
            <person name="Rothschild-Mancinelli K."/>
            <person name="Lyhne E.K."/>
            <person name="Kogle M.E."/>
            <person name="Barry K."/>
            <person name="Clum A."/>
            <person name="Na H."/>
            <person name="Ledsgaard L."/>
            <person name="Lin J."/>
            <person name="Lipzen A."/>
            <person name="Kuo A."/>
            <person name="Riley R."/>
            <person name="Mondo S."/>
            <person name="Labutti K."/>
            <person name="Haridas S."/>
            <person name="Pangalinan J."/>
            <person name="Salamov A.A."/>
            <person name="Simmons B.A."/>
            <person name="Magnuson J.K."/>
            <person name="Chen J."/>
            <person name="Drula E."/>
            <person name="Henrissat B."/>
            <person name="Wiebenga A."/>
            <person name="Lubbers R.J."/>
            <person name="Gomes A.C."/>
            <person name="Makela M.R."/>
            <person name="Stajich J."/>
            <person name="Grigoriev I.V."/>
            <person name="Mortensen U.H."/>
            <person name="De Vries R.P."/>
            <person name="Baker S.E."/>
            <person name="Andersen M.R."/>
        </authorList>
    </citation>
    <scope>NUCLEOTIDE SEQUENCE [LARGE SCALE GENOMIC DNA]</scope>
    <source>
        <strain evidence="5 6">CBS 588.65</strain>
    </source>
</reference>
<dbReference type="PROSITE" id="PS50297">
    <property type="entry name" value="ANK_REP_REGION"/>
    <property type="match status" value="5"/>
</dbReference>
<dbReference type="SUPFAM" id="SSF48403">
    <property type="entry name" value="Ankyrin repeat"/>
    <property type="match status" value="2"/>
</dbReference>
<feature type="repeat" description="ANK" evidence="3">
    <location>
        <begin position="350"/>
        <end position="377"/>
    </location>
</feature>
<dbReference type="Pfam" id="PF12796">
    <property type="entry name" value="Ank_2"/>
    <property type="match status" value="3"/>
</dbReference>
<sequence>MDDSMWELYKPELHRLYIRQNMKLADVMEYMTSKYTFEATKSQYLKYLARWGFQKNQKISASDGAFIGRRISKRKQMFDKKSEVFVNGNQYTPDKLKKARYGKAYVSTFDRLRVASAPSPATPEAIFICTPVSPGMRLTWDMSLPWLRFSRLLKPRQAEGKSNHGVPSPTAQLAITSPQDLQAASYTVNRELLERLNSIVPWDRLSHPANVNSSSRTATGLSILMPEETDGQHHALATRFAESKHSTVDTFGMEMFLLSNNFVSHGPNGKSMESMEAHDTRILEMFQRSGWNSVTQIRALLSTNEPTAAAITEKLFGSALREMDGDVIEMLLDAGINPNCPIDTINLSYNETSPLEYAARQTNTEVIELFLSHGAQVTPSCLAAAAASISDLRLFSQFLGPDTNVNARSGLQGASPLANSVRRGCIDITKLLLNRGADVNALVDIDFDGDWALLDSCQNFNPELDGLPYVSPLALAVSCREPSPDLIDRLLRAGVDIHVADTCGERTLIELALTLNNQHICELLVRYGAIIDRPLSDEQPATSALLCAIESGATGFARTLITMGVRLNDIYSRPPRTVLGAAIEKGYLPLIQALQAAVATVVGLHVSKIGNLETATYLEESGILQQILNISGAQILAAAITAKEYNLVQKLLYYNIDFNLPIGDEAADNLDKPQITPLRAAIKINQLPFAYNILDYGVGVTDGDLEEAVRFTARAIAEAILKRRPDLVQLLLTFGVDPSGKPKGTLDTQGFDSDSDFDVEPPEEILKMLLRVGSWEPRLTGRALILAIFFRHTELVEYFLEVPIDLNQEITIDHLDTEDENGKEVAGYKDIVTPLQLAAKDQQVSVVKQLLAHRLIDVNYLGEGFRRRTPLQYAVENGNMELVNLLISHGADIGANPASNGGATALQIAAIRGYLGIARRLIDLGANVNAPAARFNGRAALEGAAEHGRIDMLQMLLDKGAAVAGEEGERQYRRAIELAERNGHSAAARLLISFEPRRQ</sequence>
<dbReference type="InterPro" id="IPR002110">
    <property type="entry name" value="Ankyrin_rpt"/>
</dbReference>
<feature type="repeat" description="ANK" evidence="3">
    <location>
        <begin position="866"/>
        <end position="898"/>
    </location>
</feature>
<evidence type="ECO:0000313" key="6">
    <source>
        <dbReference type="Proteomes" id="UP001610334"/>
    </source>
</evidence>
<dbReference type="PANTHER" id="PTHR24198">
    <property type="entry name" value="ANKYRIN REPEAT AND PROTEIN KINASE DOMAIN-CONTAINING PROTEIN"/>
    <property type="match status" value="1"/>
</dbReference>
<feature type="domain" description="Clr5" evidence="4">
    <location>
        <begin position="4"/>
        <end position="55"/>
    </location>
</feature>
<gene>
    <name evidence="5" type="ORF">BJX63DRAFT_426397</name>
</gene>
<dbReference type="InterPro" id="IPR036770">
    <property type="entry name" value="Ankyrin_rpt-contain_sf"/>
</dbReference>
<dbReference type="Pfam" id="PF14420">
    <property type="entry name" value="Clr5"/>
    <property type="match status" value="1"/>
</dbReference>
<proteinExistence type="predicted"/>
<evidence type="ECO:0000256" key="3">
    <source>
        <dbReference type="PROSITE-ProRule" id="PRU00023"/>
    </source>
</evidence>
<dbReference type="SMART" id="SM00248">
    <property type="entry name" value="ANK"/>
    <property type="match status" value="14"/>
</dbReference>
<feature type="repeat" description="ANK" evidence="3">
    <location>
        <begin position="412"/>
        <end position="444"/>
    </location>
</feature>